<keyword evidence="2" id="KW-1185">Reference proteome</keyword>
<comment type="caution">
    <text evidence="1">The sequence shown here is derived from an EMBL/GenBank/DDBJ whole genome shotgun (WGS) entry which is preliminary data.</text>
</comment>
<evidence type="ECO:0000313" key="2">
    <source>
        <dbReference type="Proteomes" id="UP001230649"/>
    </source>
</evidence>
<evidence type="ECO:0000313" key="1">
    <source>
        <dbReference type="EMBL" id="KAJ9112821.1"/>
    </source>
</evidence>
<dbReference type="EMBL" id="JASBWS010000014">
    <property type="protein sequence ID" value="KAJ9112821.1"/>
    <property type="molecule type" value="Genomic_DNA"/>
</dbReference>
<reference evidence="1" key="1">
    <citation type="submission" date="2023-04" db="EMBL/GenBank/DDBJ databases">
        <title>Draft Genome sequencing of Naganishia species isolated from polar environments using Oxford Nanopore Technology.</title>
        <authorList>
            <person name="Leo P."/>
            <person name="Venkateswaran K."/>
        </authorList>
    </citation>
    <scope>NUCLEOTIDE SEQUENCE</scope>
    <source>
        <strain evidence="1">MNA-CCFEE 5262</strain>
    </source>
</reference>
<name>A0ACC2WMY7_9TREE</name>
<proteinExistence type="predicted"/>
<dbReference type="Proteomes" id="UP001230649">
    <property type="component" value="Unassembled WGS sequence"/>
</dbReference>
<sequence length="584" mass="62355">MATDRTPLIASRQSKTNGGYVNTSTTSTLNQGPYDSVDANKQKEEPQFNIPGVTQRDFVLILTGLWSATFLGSLDGTIVATLLTDIGTSFEKSNMASWLGTSYLLSVCCFTPIYGRLCDIIGRRGAMMTALTFFGIGTIGCGFAPSMGTLILARAVAGAGGGAMMSVGSIIVTDLSKDSVLPGISFLTADASMTTSALSLSPSVSHNHLLANIMLMHPRYRRKRGLYQGLANCCFGLGAGLGGPLGGFMSDRYGWRSAFLIQIPILFISFFLVWRFVHIPLADSKQTLRQKMGRIDFLGSATLVTTVSCLLVSLTLKTSADQELPWSDLRVWGLLVASAVFGVLFVLVEKYVANEPIMPLRLLTQRTPAFVACSNLLISVLAFSVVPFRPPLNILLTSSQSSKIALALGSVAAGAWMRHTGKYYWLTISMAASALLSMSIIATFSTHTPSWLLWVAIVPSGFGMSGVITSTLIALIACVRKEDIAVATGALTQSVLTKKLTEGIKGRHASEIINKIRHATGYIDQLSPENKAVAIDAYTSALKVVFICQIVLAGLTLLSVAGIQEADLPDRAKPEPAQTAGEEA</sequence>
<organism evidence="1 2">
    <name type="scientific">Naganishia adeliensis</name>
    <dbReference type="NCBI Taxonomy" id="92952"/>
    <lineage>
        <taxon>Eukaryota</taxon>
        <taxon>Fungi</taxon>
        <taxon>Dikarya</taxon>
        <taxon>Basidiomycota</taxon>
        <taxon>Agaricomycotina</taxon>
        <taxon>Tremellomycetes</taxon>
        <taxon>Filobasidiales</taxon>
        <taxon>Filobasidiaceae</taxon>
        <taxon>Naganishia</taxon>
    </lineage>
</organism>
<accession>A0ACC2WMY7</accession>
<protein>
    <submittedName>
        <fullName evidence="1">Uncharacterized protein</fullName>
    </submittedName>
</protein>
<gene>
    <name evidence="1" type="ORF">QFC20_002149</name>
</gene>